<evidence type="ECO:0000256" key="6">
    <source>
        <dbReference type="ARBA" id="ARBA00022898"/>
    </source>
</evidence>
<dbReference type="Gene3D" id="3.90.1150.10">
    <property type="entry name" value="Aspartate Aminotransferase, domain 1"/>
    <property type="match status" value="1"/>
</dbReference>
<evidence type="ECO:0000259" key="7">
    <source>
        <dbReference type="Pfam" id="PF00155"/>
    </source>
</evidence>
<dbReference type="Gene3D" id="3.40.640.10">
    <property type="entry name" value="Type I PLP-dependent aspartate aminotransferase-like (Major domain)"/>
    <property type="match status" value="1"/>
</dbReference>
<keyword evidence="6" id="KW-0663">Pyridoxal phosphate</keyword>
<dbReference type="GO" id="GO:0042802">
    <property type="term" value="F:identical protein binding"/>
    <property type="evidence" value="ECO:0007669"/>
    <property type="project" value="TreeGrafter"/>
</dbReference>
<name>A0A858C0S4_9FIRM</name>
<feature type="domain" description="Aminotransferase class I/classII large" evidence="7">
    <location>
        <begin position="34"/>
        <end position="397"/>
    </location>
</feature>
<dbReference type="GO" id="GO:0006520">
    <property type="term" value="P:amino acid metabolic process"/>
    <property type="evidence" value="ECO:0007669"/>
    <property type="project" value="InterPro"/>
</dbReference>
<evidence type="ECO:0000256" key="5">
    <source>
        <dbReference type="ARBA" id="ARBA00022679"/>
    </source>
</evidence>
<dbReference type="AlphaFoldDB" id="A0A858C0S4"/>
<evidence type="ECO:0000256" key="3">
    <source>
        <dbReference type="ARBA" id="ARBA00011738"/>
    </source>
</evidence>
<dbReference type="InterPro" id="IPR000796">
    <property type="entry name" value="Asp_trans"/>
</dbReference>
<evidence type="ECO:0000313" key="9">
    <source>
        <dbReference type="Proteomes" id="UP000466848"/>
    </source>
</evidence>
<keyword evidence="5 8" id="KW-0808">Transferase</keyword>
<evidence type="ECO:0000313" key="8">
    <source>
        <dbReference type="EMBL" id="QIB70674.1"/>
    </source>
</evidence>
<protein>
    <submittedName>
        <fullName evidence="8">Aminotransferase class I/II-fold pyridoxal phosphate-dependent enzyme</fullName>
    </submittedName>
</protein>
<keyword evidence="4 8" id="KW-0032">Aminotransferase</keyword>
<accession>A0A858C0S4</accession>
<dbReference type="Proteomes" id="UP000466848">
    <property type="component" value="Chromosome"/>
</dbReference>
<dbReference type="InterPro" id="IPR015422">
    <property type="entry name" value="PyrdxlP-dep_Trfase_small"/>
</dbReference>
<dbReference type="InterPro" id="IPR015424">
    <property type="entry name" value="PyrdxlP-dep_Trfase"/>
</dbReference>
<dbReference type="EMBL" id="CP048649">
    <property type="protein sequence ID" value="QIB70674.1"/>
    <property type="molecule type" value="Genomic_DNA"/>
</dbReference>
<dbReference type="KEGG" id="abut:Ami103574_03615"/>
<reference evidence="8 9" key="1">
    <citation type="submission" date="2020-02" db="EMBL/GenBank/DDBJ databases">
        <authorList>
            <person name="Kim Y.B."/>
            <person name="Roh S.W."/>
        </authorList>
    </citation>
    <scope>NUCLEOTIDE SEQUENCE [LARGE SCALE GENOMIC DNA]</scope>
    <source>
        <strain evidence="8 9">DSM 103574</strain>
    </source>
</reference>
<comment type="similarity">
    <text evidence="2">Belongs to the class-I pyridoxal-phosphate-dependent aminotransferase family.</text>
</comment>
<evidence type="ECO:0000256" key="4">
    <source>
        <dbReference type="ARBA" id="ARBA00022576"/>
    </source>
</evidence>
<dbReference type="SUPFAM" id="SSF53383">
    <property type="entry name" value="PLP-dependent transferases"/>
    <property type="match status" value="1"/>
</dbReference>
<dbReference type="Pfam" id="PF00155">
    <property type="entry name" value="Aminotran_1_2"/>
    <property type="match status" value="1"/>
</dbReference>
<dbReference type="GO" id="GO:0008483">
    <property type="term" value="F:transaminase activity"/>
    <property type="evidence" value="ECO:0007669"/>
    <property type="project" value="UniProtKB-KW"/>
</dbReference>
<dbReference type="PANTHER" id="PTHR11879">
    <property type="entry name" value="ASPARTATE AMINOTRANSFERASE"/>
    <property type="match status" value="1"/>
</dbReference>
<gene>
    <name evidence="8" type="ORF">Ami103574_03615</name>
</gene>
<dbReference type="CDD" id="cd00609">
    <property type="entry name" value="AAT_like"/>
    <property type="match status" value="1"/>
</dbReference>
<dbReference type="PANTHER" id="PTHR11879:SF22">
    <property type="entry name" value="ASPARTATE AMINOTRANSFERASE, MITOCHONDRIAL"/>
    <property type="match status" value="1"/>
</dbReference>
<evidence type="ECO:0000256" key="2">
    <source>
        <dbReference type="ARBA" id="ARBA00007441"/>
    </source>
</evidence>
<proteinExistence type="inferred from homology"/>
<evidence type="ECO:0000256" key="1">
    <source>
        <dbReference type="ARBA" id="ARBA00001933"/>
    </source>
</evidence>
<comment type="cofactor">
    <cofactor evidence="1">
        <name>pyridoxal 5'-phosphate</name>
        <dbReference type="ChEBI" id="CHEBI:597326"/>
    </cofactor>
</comment>
<dbReference type="GO" id="GO:0030170">
    <property type="term" value="F:pyridoxal phosphate binding"/>
    <property type="evidence" value="ECO:0007669"/>
    <property type="project" value="InterPro"/>
</dbReference>
<sequence length="406" mass="44299">MAQKNGRSIPLEDKIFGISRLANEMIAEKGKESVINATIGALLDDQGELVVLSSVVDVLKNLAPADYAAYAPIGGTAEFKDSIKKAAFGKYEPKCFTEAVATPGGTGAIRNTISNYSQVGDQILTSDWYWANYSSIAGELGRGSVTFELFDDQGHFNIGSLQKQVRSLLDKQESLVLIINTPAHNPTGYSLTLEDWDDVLSVLQAEAKGDKKIALLVDVAYIDFAGDSNEYRAFLPKLENLPANILPIISYSTSKTFTLYGMRCGAMICMTPVKSIAEEFLRVCQFSSRASWSNCNRAAMVVLAKIYEDPALLSKVDEERDFYRELLVKRGKAFEEEAAKAGLKMVPFDAGFFASIPCKDPDAVCKNLQKEGIFAVPLAKGLRVSIASINENQCRLLPAKIVEALG</sequence>
<dbReference type="InterPro" id="IPR015421">
    <property type="entry name" value="PyrdxlP-dep_Trfase_major"/>
</dbReference>
<keyword evidence="9" id="KW-1185">Reference proteome</keyword>
<dbReference type="InterPro" id="IPR004839">
    <property type="entry name" value="Aminotransferase_I/II_large"/>
</dbReference>
<organism evidence="8 9">
    <name type="scientific">Aminipila butyrica</name>
    <dbReference type="NCBI Taxonomy" id="433296"/>
    <lineage>
        <taxon>Bacteria</taxon>
        <taxon>Bacillati</taxon>
        <taxon>Bacillota</taxon>
        <taxon>Clostridia</taxon>
        <taxon>Peptostreptococcales</taxon>
        <taxon>Anaerovoracaceae</taxon>
        <taxon>Aminipila</taxon>
    </lineage>
</organism>
<comment type="subunit">
    <text evidence="3">Homodimer.</text>
</comment>